<evidence type="ECO:0000259" key="3">
    <source>
        <dbReference type="PROSITE" id="PS50042"/>
    </source>
</evidence>
<reference evidence="4" key="2">
    <citation type="submission" date="2024-10" db="UniProtKB">
        <authorList>
            <consortium name="EnsemblProtists"/>
        </authorList>
    </citation>
    <scope>IDENTIFICATION</scope>
</reference>
<dbReference type="InterPro" id="IPR000595">
    <property type="entry name" value="cNMP-bd_dom"/>
</dbReference>
<reference evidence="5" key="1">
    <citation type="journal article" date="2013" name="Nature">
        <title>Pan genome of the phytoplankton Emiliania underpins its global distribution.</title>
        <authorList>
            <person name="Read B.A."/>
            <person name="Kegel J."/>
            <person name="Klute M.J."/>
            <person name="Kuo A."/>
            <person name="Lefebvre S.C."/>
            <person name="Maumus F."/>
            <person name="Mayer C."/>
            <person name="Miller J."/>
            <person name="Monier A."/>
            <person name="Salamov A."/>
            <person name="Young J."/>
            <person name="Aguilar M."/>
            <person name="Claverie J.M."/>
            <person name="Frickenhaus S."/>
            <person name="Gonzalez K."/>
            <person name="Herman E.K."/>
            <person name="Lin Y.C."/>
            <person name="Napier J."/>
            <person name="Ogata H."/>
            <person name="Sarno A.F."/>
            <person name="Shmutz J."/>
            <person name="Schroeder D."/>
            <person name="de Vargas C."/>
            <person name="Verret F."/>
            <person name="von Dassow P."/>
            <person name="Valentin K."/>
            <person name="Van de Peer Y."/>
            <person name="Wheeler G."/>
            <person name="Dacks J.B."/>
            <person name="Delwiche C.F."/>
            <person name="Dyhrman S.T."/>
            <person name="Glockner G."/>
            <person name="John U."/>
            <person name="Richards T."/>
            <person name="Worden A.Z."/>
            <person name="Zhang X."/>
            <person name="Grigoriev I.V."/>
            <person name="Allen A.E."/>
            <person name="Bidle K."/>
            <person name="Borodovsky M."/>
            <person name="Bowler C."/>
            <person name="Brownlee C."/>
            <person name="Cock J.M."/>
            <person name="Elias M."/>
            <person name="Gladyshev V.N."/>
            <person name="Groth M."/>
            <person name="Guda C."/>
            <person name="Hadaegh A."/>
            <person name="Iglesias-Rodriguez M.D."/>
            <person name="Jenkins J."/>
            <person name="Jones B.M."/>
            <person name="Lawson T."/>
            <person name="Leese F."/>
            <person name="Lindquist E."/>
            <person name="Lobanov A."/>
            <person name="Lomsadze A."/>
            <person name="Malik S.B."/>
            <person name="Marsh M.E."/>
            <person name="Mackinder L."/>
            <person name="Mock T."/>
            <person name="Mueller-Roeber B."/>
            <person name="Pagarete A."/>
            <person name="Parker M."/>
            <person name="Probert I."/>
            <person name="Quesneville H."/>
            <person name="Raines C."/>
            <person name="Rensing S.A."/>
            <person name="Riano-Pachon D.M."/>
            <person name="Richier S."/>
            <person name="Rokitta S."/>
            <person name="Shiraiwa Y."/>
            <person name="Soanes D.M."/>
            <person name="van der Giezen M."/>
            <person name="Wahlund T.M."/>
            <person name="Williams B."/>
            <person name="Wilson W."/>
            <person name="Wolfe G."/>
            <person name="Wurch L.L."/>
        </authorList>
    </citation>
    <scope>NUCLEOTIDE SEQUENCE</scope>
</reference>
<keyword evidence="2" id="KW-0812">Transmembrane</keyword>
<keyword evidence="2" id="KW-0472">Membrane</keyword>
<feature type="transmembrane region" description="Helical" evidence="2">
    <location>
        <begin position="79"/>
        <end position="99"/>
    </location>
</feature>
<evidence type="ECO:0000256" key="2">
    <source>
        <dbReference type="SAM" id="Phobius"/>
    </source>
</evidence>
<dbReference type="OMA" id="IARAWIC"/>
<feature type="transmembrane region" description="Helical" evidence="2">
    <location>
        <begin position="6"/>
        <end position="29"/>
    </location>
</feature>
<feature type="domain" description="Cyclic nucleotide-binding" evidence="3">
    <location>
        <begin position="136"/>
        <end position="232"/>
    </location>
</feature>
<dbReference type="RefSeq" id="XP_005756742.1">
    <property type="nucleotide sequence ID" value="XM_005756685.1"/>
</dbReference>
<accession>A0A0D3HZ78</accession>
<dbReference type="KEGG" id="ehx:EMIHUDRAFT_471303"/>
<keyword evidence="2" id="KW-1133">Transmembrane helix</keyword>
<dbReference type="GeneID" id="17250462"/>
<evidence type="ECO:0000256" key="1">
    <source>
        <dbReference type="SAM" id="MobiDB-lite"/>
    </source>
</evidence>
<sequence>MSVTVQAFGWGLLSSCSVLLGCAVGLVRLPGPTTRAVLMSFGGGALIQAVTIELFGELLHEQAKAPGDPSDNNGVKITFYGIGMGIVGGLMFASLNKVLNEGGGFLRRLNTAQGAMSLLKRVQRRKAVRLLKRVPAFAPLSEPVLRKLADKMEKEPWRSGQPLLRRGAAQAGLYFVASGAALVELPADDTTDAAPTDDDGGGGKTFAPSHVTARSPSPVALSSASRVQIADVAADPPDAVPAARTVKYVVPKDGIFGDAVLLGLGALPLPCSKHCEAMQNASASLSQQRLEWLTRLSTPRGRSAKALSTAEWDAAEGLARVLRGKGNLLALGLF</sequence>
<dbReference type="PaxDb" id="2903-EOD04313"/>
<dbReference type="SUPFAM" id="SSF51206">
    <property type="entry name" value="cAMP-binding domain-like"/>
    <property type="match status" value="1"/>
</dbReference>
<protein>
    <recommendedName>
        <fullName evidence="3">Cyclic nucleotide-binding domain-containing protein</fullName>
    </recommendedName>
</protein>
<dbReference type="PROSITE" id="PS50042">
    <property type="entry name" value="CNMP_BINDING_3"/>
    <property type="match status" value="1"/>
</dbReference>
<evidence type="ECO:0000313" key="5">
    <source>
        <dbReference type="Proteomes" id="UP000013827"/>
    </source>
</evidence>
<organism evidence="4 5">
    <name type="scientific">Emiliania huxleyi (strain CCMP1516)</name>
    <dbReference type="NCBI Taxonomy" id="280463"/>
    <lineage>
        <taxon>Eukaryota</taxon>
        <taxon>Haptista</taxon>
        <taxon>Haptophyta</taxon>
        <taxon>Prymnesiophyceae</taxon>
        <taxon>Isochrysidales</taxon>
        <taxon>Noelaerhabdaceae</taxon>
        <taxon>Emiliania</taxon>
    </lineage>
</organism>
<dbReference type="Gene3D" id="2.60.120.10">
    <property type="entry name" value="Jelly Rolls"/>
    <property type="match status" value="1"/>
</dbReference>
<dbReference type="EnsemblProtists" id="EOD04313">
    <property type="protein sequence ID" value="EOD04313"/>
    <property type="gene ID" value="EMIHUDRAFT_471303"/>
</dbReference>
<proteinExistence type="predicted"/>
<keyword evidence="5" id="KW-1185">Reference proteome</keyword>
<name>A0A0D3HZ78_EMIH1</name>
<dbReference type="AlphaFoldDB" id="A0A0D3HZ78"/>
<dbReference type="Proteomes" id="UP000013827">
    <property type="component" value="Unassembled WGS sequence"/>
</dbReference>
<feature type="region of interest" description="Disordered" evidence="1">
    <location>
        <begin position="189"/>
        <end position="215"/>
    </location>
</feature>
<feature type="compositionally biased region" description="Acidic residues" evidence="1">
    <location>
        <begin position="189"/>
        <end position="200"/>
    </location>
</feature>
<dbReference type="HOGENOM" id="CLU_833117_0_0_1"/>
<dbReference type="InterPro" id="IPR018490">
    <property type="entry name" value="cNMP-bd_dom_sf"/>
</dbReference>
<evidence type="ECO:0000313" key="4">
    <source>
        <dbReference type="EnsemblProtists" id="EOD04313"/>
    </source>
</evidence>
<dbReference type="InterPro" id="IPR014710">
    <property type="entry name" value="RmlC-like_jellyroll"/>
</dbReference>